<keyword evidence="1" id="KW-0732">Signal</keyword>
<feature type="domain" description="Solute-binding protein family 5" evidence="2">
    <location>
        <begin position="89"/>
        <end position="449"/>
    </location>
</feature>
<dbReference type="SUPFAM" id="SSF53850">
    <property type="entry name" value="Periplasmic binding protein-like II"/>
    <property type="match status" value="1"/>
</dbReference>
<accession>A0A9D0YW00</accession>
<proteinExistence type="predicted"/>
<gene>
    <name evidence="3" type="ORF">IAA66_06645</name>
</gene>
<dbReference type="Proteomes" id="UP000886819">
    <property type="component" value="Unassembled WGS sequence"/>
</dbReference>
<dbReference type="Pfam" id="PF00496">
    <property type="entry name" value="SBP_bac_5"/>
    <property type="match status" value="1"/>
</dbReference>
<dbReference type="GO" id="GO:0015833">
    <property type="term" value="P:peptide transport"/>
    <property type="evidence" value="ECO:0007669"/>
    <property type="project" value="TreeGrafter"/>
</dbReference>
<dbReference type="InterPro" id="IPR039424">
    <property type="entry name" value="SBP_5"/>
</dbReference>
<evidence type="ECO:0000313" key="4">
    <source>
        <dbReference type="Proteomes" id="UP000886819"/>
    </source>
</evidence>
<feature type="chain" id="PRO_5038361164" description="Solute-binding protein family 5 domain-containing protein" evidence="1">
    <location>
        <begin position="23"/>
        <end position="641"/>
    </location>
</feature>
<name>A0A9D0YW00_9FIRM</name>
<dbReference type="GO" id="GO:1904680">
    <property type="term" value="F:peptide transmembrane transporter activity"/>
    <property type="evidence" value="ECO:0007669"/>
    <property type="project" value="TreeGrafter"/>
</dbReference>
<dbReference type="InterPro" id="IPR000914">
    <property type="entry name" value="SBP_5_dom"/>
</dbReference>
<dbReference type="EMBL" id="DVFI01000095">
    <property type="protein sequence ID" value="HIQ63251.1"/>
    <property type="molecule type" value="Genomic_DNA"/>
</dbReference>
<sequence length="641" mass="71071">MKKLLSMLLALAMMLSMTSAMAESAPAGDVGTVIYGSTTEITGDFAPGAWWSNGATDAMLRALSNDYETVTTDQGGALVVNPTITKEMTSTENEDGTKTYTITINEGLVYNNGDAITAKDFVWSTVLLCSPLVPGLAISSSSYLTVEGGEAFYNGETQALSGLRLIDDYTFSVTIVADKLPYFYDLSYAAFGAFDIEYWLGEGYDVADDGEGCYITGGDFTVDAIKPQLDYARFNAGEDRVSAGPYNLIEFDQSALQATLEINPNYAGNFEGVKPSIQRIVVTKAEDATWADAIRTGAFNFYDTITDGVQVNTAMDMIEDETLAASLGYGFDYVTFDRSGYGKIQFQCDFGPTQFINVRHAVAMLLDRNEFANTFCQGWGGVVNGPYGTGMWQFIDSEEWLNENLNTYAYDAAAATQLLIDDGWVYNADGTDYTTGIRYKKVTEEEAGTYAHNVTLDDGTILMPLIIEWSSSEGNTVSDLLAVMLAENPDVAAAGMEIRQNIMTFDELLNYLYRDATQGEQYGVPTYGMYNLATNWEPTYDASYNFTSDPDMVAAGWNTNYLFDDTLDQLTMDMVYGVDSSDTETYLNIWREYIKRWNELLPEIPLYSNVYLTMYPDWLEGYEQDSFWDFQQAILYATVAE</sequence>
<protein>
    <recommendedName>
        <fullName evidence="2">Solute-binding protein family 5 domain-containing protein</fullName>
    </recommendedName>
</protein>
<dbReference type="AlphaFoldDB" id="A0A9D0YW00"/>
<reference evidence="3" key="1">
    <citation type="submission" date="2020-10" db="EMBL/GenBank/DDBJ databases">
        <authorList>
            <person name="Gilroy R."/>
        </authorList>
    </citation>
    <scope>NUCLEOTIDE SEQUENCE</scope>
    <source>
        <strain evidence="3">ChiHile30-977</strain>
    </source>
</reference>
<organism evidence="3 4">
    <name type="scientific">Candidatus Avichristensenella intestinipullorum</name>
    <dbReference type="NCBI Taxonomy" id="2840693"/>
    <lineage>
        <taxon>Bacteria</taxon>
        <taxon>Bacillati</taxon>
        <taxon>Bacillota</taxon>
        <taxon>Clostridia</taxon>
        <taxon>Candidatus Avichristensenella</taxon>
    </lineage>
</organism>
<dbReference type="PANTHER" id="PTHR30290">
    <property type="entry name" value="PERIPLASMIC BINDING COMPONENT OF ABC TRANSPORTER"/>
    <property type="match status" value="1"/>
</dbReference>
<reference evidence="3" key="2">
    <citation type="journal article" date="2021" name="PeerJ">
        <title>Extensive microbial diversity within the chicken gut microbiome revealed by metagenomics and culture.</title>
        <authorList>
            <person name="Gilroy R."/>
            <person name="Ravi A."/>
            <person name="Getino M."/>
            <person name="Pursley I."/>
            <person name="Horton D.L."/>
            <person name="Alikhan N.F."/>
            <person name="Baker D."/>
            <person name="Gharbi K."/>
            <person name="Hall N."/>
            <person name="Watson M."/>
            <person name="Adriaenssens E.M."/>
            <person name="Foster-Nyarko E."/>
            <person name="Jarju S."/>
            <person name="Secka A."/>
            <person name="Antonio M."/>
            <person name="Oren A."/>
            <person name="Chaudhuri R.R."/>
            <person name="La Ragione R."/>
            <person name="Hildebrand F."/>
            <person name="Pallen M.J."/>
        </authorList>
    </citation>
    <scope>NUCLEOTIDE SEQUENCE</scope>
    <source>
        <strain evidence="3">ChiHile30-977</strain>
    </source>
</reference>
<evidence type="ECO:0000256" key="1">
    <source>
        <dbReference type="SAM" id="SignalP"/>
    </source>
</evidence>
<feature type="signal peptide" evidence="1">
    <location>
        <begin position="1"/>
        <end position="22"/>
    </location>
</feature>
<dbReference type="Gene3D" id="3.10.105.10">
    <property type="entry name" value="Dipeptide-binding Protein, Domain 3"/>
    <property type="match status" value="1"/>
</dbReference>
<evidence type="ECO:0000313" key="3">
    <source>
        <dbReference type="EMBL" id="HIQ63251.1"/>
    </source>
</evidence>
<dbReference type="Gene3D" id="3.40.190.10">
    <property type="entry name" value="Periplasmic binding protein-like II"/>
    <property type="match status" value="1"/>
</dbReference>
<comment type="caution">
    <text evidence="3">The sequence shown here is derived from an EMBL/GenBank/DDBJ whole genome shotgun (WGS) entry which is preliminary data.</text>
</comment>
<evidence type="ECO:0000259" key="2">
    <source>
        <dbReference type="Pfam" id="PF00496"/>
    </source>
</evidence>